<keyword evidence="6" id="KW-0735">Signal-anchor</keyword>
<sequence>MSTPSTVVRRSFIRNSRGLIREVDGYQIIQVFFTGMPSTNENFQILKKEHDLFSDIVVVDFVDSYNNLTLKTMVMLKWAVTYCPHVKYVMKVDDDVFINFDNLVGLLSNAQQNNYIVGHVYENAKPIRDELNKWYTSKYDWPIDNFPTYISGAAYVMSVDVAKSILQSACHMKMFIFEDVYVGLNLLNLSIKPTHHNGFDTVYVLLNHAVYMT</sequence>
<keyword evidence="3 10" id="KW-0328">Glycosyltransferase</keyword>
<keyword evidence="4" id="KW-0808">Transferase</keyword>
<dbReference type="PANTHER" id="PTHR11214">
    <property type="entry name" value="BETA-1,3-N-ACETYLGLUCOSAMINYLTRANSFERASE"/>
    <property type="match status" value="1"/>
</dbReference>
<evidence type="ECO:0000256" key="7">
    <source>
        <dbReference type="ARBA" id="ARBA00022989"/>
    </source>
</evidence>
<keyword evidence="7" id="KW-1133">Transmembrane helix</keyword>
<dbReference type="RefSeq" id="XP_002742195.1">
    <property type="nucleotide sequence ID" value="XM_002742149.1"/>
</dbReference>
<evidence type="ECO:0000256" key="2">
    <source>
        <dbReference type="ARBA" id="ARBA00008661"/>
    </source>
</evidence>
<comment type="similarity">
    <text evidence="2 10">Belongs to the glycosyltransferase 31 family.</text>
</comment>
<dbReference type="InterPro" id="IPR002659">
    <property type="entry name" value="Glyco_trans_31"/>
</dbReference>
<evidence type="ECO:0000313" key="11">
    <source>
        <dbReference type="Proteomes" id="UP000694865"/>
    </source>
</evidence>
<keyword evidence="9" id="KW-0472">Membrane</keyword>
<evidence type="ECO:0000256" key="4">
    <source>
        <dbReference type="ARBA" id="ARBA00022679"/>
    </source>
</evidence>
<comment type="subcellular location">
    <subcellularLocation>
        <location evidence="1 10">Golgi apparatus membrane</location>
        <topology evidence="1 10">Single-pass type II membrane protein</topology>
    </subcellularLocation>
</comment>
<evidence type="ECO:0000313" key="12">
    <source>
        <dbReference type="RefSeq" id="XP_002742195.1"/>
    </source>
</evidence>
<dbReference type="EC" id="2.4.1.-" evidence="10"/>
<evidence type="ECO:0000256" key="5">
    <source>
        <dbReference type="ARBA" id="ARBA00022692"/>
    </source>
</evidence>
<keyword evidence="5" id="KW-0812">Transmembrane</keyword>
<dbReference type="PANTHER" id="PTHR11214:SF314">
    <property type="entry name" value="HEXOSYLTRANSFERASE"/>
    <property type="match status" value="1"/>
</dbReference>
<proteinExistence type="inferred from homology"/>
<evidence type="ECO:0000256" key="9">
    <source>
        <dbReference type="ARBA" id="ARBA00023136"/>
    </source>
</evidence>
<dbReference type="Proteomes" id="UP000694865">
    <property type="component" value="Unplaced"/>
</dbReference>
<reference evidence="12" key="1">
    <citation type="submission" date="2025-08" db="UniProtKB">
        <authorList>
            <consortium name="RefSeq"/>
        </authorList>
    </citation>
    <scope>IDENTIFICATION</scope>
    <source>
        <tissue evidence="12">Testes</tissue>
    </source>
</reference>
<keyword evidence="11" id="KW-1185">Reference proteome</keyword>
<accession>A0ABM0H1L9</accession>
<evidence type="ECO:0000256" key="3">
    <source>
        <dbReference type="ARBA" id="ARBA00022676"/>
    </source>
</evidence>
<dbReference type="Gene3D" id="3.90.550.50">
    <property type="match status" value="1"/>
</dbReference>
<keyword evidence="8 10" id="KW-0333">Golgi apparatus</keyword>
<dbReference type="Pfam" id="PF01762">
    <property type="entry name" value="Galactosyl_T"/>
    <property type="match status" value="1"/>
</dbReference>
<protein>
    <recommendedName>
        <fullName evidence="10">Hexosyltransferase</fullName>
        <ecNumber evidence="10">2.4.1.-</ecNumber>
    </recommendedName>
</protein>
<evidence type="ECO:0000256" key="6">
    <source>
        <dbReference type="ARBA" id="ARBA00022968"/>
    </source>
</evidence>
<evidence type="ECO:0000256" key="1">
    <source>
        <dbReference type="ARBA" id="ARBA00004323"/>
    </source>
</evidence>
<name>A0ABM0H1L9_SACKO</name>
<evidence type="ECO:0000256" key="8">
    <source>
        <dbReference type="ARBA" id="ARBA00023034"/>
    </source>
</evidence>
<organism evidence="11 12">
    <name type="scientific">Saccoglossus kowalevskii</name>
    <name type="common">Acorn worm</name>
    <dbReference type="NCBI Taxonomy" id="10224"/>
    <lineage>
        <taxon>Eukaryota</taxon>
        <taxon>Metazoa</taxon>
        <taxon>Hemichordata</taxon>
        <taxon>Enteropneusta</taxon>
        <taxon>Harrimaniidae</taxon>
        <taxon>Saccoglossus</taxon>
    </lineage>
</organism>
<evidence type="ECO:0000256" key="10">
    <source>
        <dbReference type="RuleBase" id="RU363063"/>
    </source>
</evidence>
<dbReference type="GeneID" id="100366638"/>
<gene>
    <name evidence="12" type="primary">LOC100366638</name>
</gene>